<name>Q4FV44_PSYA2</name>
<dbReference type="Proteomes" id="UP000000546">
    <property type="component" value="Chromosome"/>
</dbReference>
<dbReference type="InterPro" id="IPR036515">
    <property type="entry name" value="Transposase_17_sf"/>
</dbReference>
<dbReference type="eggNOG" id="COG1943">
    <property type="taxonomic scope" value="Bacteria"/>
</dbReference>
<dbReference type="AlphaFoldDB" id="Q4FV44"/>
<organism evidence="2 3">
    <name type="scientific">Psychrobacter arcticus (strain DSM 17307 / VKM B-2377 / 273-4)</name>
    <dbReference type="NCBI Taxonomy" id="259536"/>
    <lineage>
        <taxon>Bacteria</taxon>
        <taxon>Pseudomonadati</taxon>
        <taxon>Pseudomonadota</taxon>
        <taxon>Gammaproteobacteria</taxon>
        <taxon>Moraxellales</taxon>
        <taxon>Moraxellaceae</taxon>
        <taxon>Psychrobacter</taxon>
    </lineage>
</organism>
<reference evidence="2 3" key="1">
    <citation type="journal article" date="2010" name="Appl. Environ. Microbiol.">
        <title>The genome sequence of Psychrobacter arcticus 273-4, a psychroactive Siberian permafrost bacterium, reveals mechanisms for adaptation to low-temperature growth.</title>
        <authorList>
            <person name="Ayala-del-Rio H.L."/>
            <person name="Chain P.S."/>
            <person name="Grzymski J.J."/>
            <person name="Ponder M.A."/>
            <person name="Ivanova N."/>
            <person name="Bergholz P.W."/>
            <person name="Di Bartolo G."/>
            <person name="Hauser L."/>
            <person name="Land M."/>
            <person name="Bakermans C."/>
            <person name="Rodrigues D."/>
            <person name="Klappenbach J."/>
            <person name="Zarka D."/>
            <person name="Larimer F."/>
            <person name="Richardson P."/>
            <person name="Murray A."/>
            <person name="Thomashow M."/>
            <person name="Tiedje J.M."/>
        </authorList>
    </citation>
    <scope>NUCLEOTIDE SEQUENCE [LARGE SCALE GENOMIC DNA]</scope>
    <source>
        <strain evidence="3">DSM 17307 / VKM B-2377 / 273-4</strain>
    </source>
</reference>
<feature type="domain" description="Transposase IS200-like" evidence="1">
    <location>
        <begin position="9"/>
        <end position="132"/>
    </location>
</feature>
<dbReference type="PANTHER" id="PTHR36966">
    <property type="entry name" value="REP-ASSOCIATED TYROSINE TRANSPOSASE"/>
    <property type="match status" value="1"/>
</dbReference>
<dbReference type="InterPro" id="IPR052715">
    <property type="entry name" value="RAYT_transposase"/>
</dbReference>
<sequence length="178" mass="21091">MSHYIRDKTQGGCYFLTFNLLDRKSSLLLTHIDKFRDAYAKTIQHHQFKLDAMVVLPDHVHIMITLPPDSDNYAVIVASLKSQFSRQINKTEIITSSRQAKRERGIWQRRFWEHRIRDDADYRQHMDYIHNNPVKHGYVTNPQDWQYSTLHTLIKKGVYPAGWGTDENDKSINIRYDS</sequence>
<dbReference type="SMART" id="SM01321">
    <property type="entry name" value="Y1_Tnp"/>
    <property type="match status" value="1"/>
</dbReference>
<evidence type="ECO:0000313" key="2">
    <source>
        <dbReference type="EMBL" id="AAZ18114.1"/>
    </source>
</evidence>
<dbReference type="KEGG" id="par:Psyc_0243"/>
<dbReference type="PANTHER" id="PTHR36966:SF1">
    <property type="entry name" value="REP-ASSOCIATED TYROSINE TRANSPOSASE"/>
    <property type="match status" value="1"/>
</dbReference>
<evidence type="ECO:0000313" key="3">
    <source>
        <dbReference type="Proteomes" id="UP000000546"/>
    </source>
</evidence>
<proteinExistence type="predicted"/>
<protein>
    <recommendedName>
        <fullName evidence="1">Transposase IS200-like domain-containing protein</fullName>
    </recommendedName>
</protein>
<dbReference type="HOGENOM" id="CLU_068226_6_0_6"/>
<evidence type="ECO:0000259" key="1">
    <source>
        <dbReference type="SMART" id="SM01321"/>
    </source>
</evidence>
<dbReference type="GO" id="GO:0043565">
    <property type="term" value="F:sequence-specific DNA binding"/>
    <property type="evidence" value="ECO:0007669"/>
    <property type="project" value="TreeGrafter"/>
</dbReference>
<dbReference type="EMBL" id="CP000082">
    <property type="protein sequence ID" value="AAZ18114.1"/>
    <property type="molecule type" value="Genomic_DNA"/>
</dbReference>
<dbReference type="NCBIfam" id="NF047646">
    <property type="entry name" value="REP_Tyr_transpos"/>
    <property type="match status" value="1"/>
</dbReference>
<dbReference type="InterPro" id="IPR002686">
    <property type="entry name" value="Transposase_17"/>
</dbReference>
<dbReference type="OrthoDB" id="9794403at2"/>
<dbReference type="DNASU" id="3515086"/>
<dbReference type="RefSeq" id="WP_011279552.1">
    <property type="nucleotide sequence ID" value="NC_007204.1"/>
</dbReference>
<dbReference type="SUPFAM" id="SSF143422">
    <property type="entry name" value="Transposase IS200-like"/>
    <property type="match status" value="1"/>
</dbReference>
<gene>
    <name evidence="2" type="ordered locus">Psyc_0243</name>
</gene>
<dbReference type="Pfam" id="PF01797">
    <property type="entry name" value="Y1_Tnp"/>
    <property type="match status" value="1"/>
</dbReference>
<dbReference type="GO" id="GO:0004803">
    <property type="term" value="F:transposase activity"/>
    <property type="evidence" value="ECO:0007669"/>
    <property type="project" value="InterPro"/>
</dbReference>
<keyword evidence="3" id="KW-1185">Reference proteome</keyword>
<dbReference type="GO" id="GO:0006313">
    <property type="term" value="P:DNA transposition"/>
    <property type="evidence" value="ECO:0007669"/>
    <property type="project" value="InterPro"/>
</dbReference>
<accession>Q4FV44</accession>
<dbReference type="Gene3D" id="3.30.70.1290">
    <property type="entry name" value="Transposase IS200-like"/>
    <property type="match status" value="1"/>
</dbReference>